<proteinExistence type="predicted"/>
<reference evidence="1 2" key="1">
    <citation type="submission" date="2024-04" db="EMBL/GenBank/DDBJ databases">
        <title>Tritrichomonas musculus Genome.</title>
        <authorList>
            <person name="Alves-Ferreira E."/>
            <person name="Grigg M."/>
            <person name="Lorenzi H."/>
            <person name="Galac M."/>
        </authorList>
    </citation>
    <scope>NUCLEOTIDE SEQUENCE [LARGE SCALE GENOMIC DNA]</scope>
    <source>
        <strain evidence="1 2">EAF2021</strain>
    </source>
</reference>
<accession>A0ABR2H8V6</accession>
<evidence type="ECO:0000313" key="1">
    <source>
        <dbReference type="EMBL" id="KAK8842629.1"/>
    </source>
</evidence>
<evidence type="ECO:0000313" key="2">
    <source>
        <dbReference type="Proteomes" id="UP001470230"/>
    </source>
</evidence>
<protein>
    <submittedName>
        <fullName evidence="1">Uncharacterized protein</fullName>
    </submittedName>
</protein>
<dbReference type="Proteomes" id="UP001470230">
    <property type="component" value="Unassembled WGS sequence"/>
</dbReference>
<dbReference type="EMBL" id="JAPFFF010000037">
    <property type="protein sequence ID" value="KAK8842629.1"/>
    <property type="molecule type" value="Genomic_DNA"/>
</dbReference>
<gene>
    <name evidence="1" type="ORF">M9Y10_025488</name>
</gene>
<keyword evidence="2" id="KW-1185">Reference proteome</keyword>
<organism evidence="1 2">
    <name type="scientific">Tritrichomonas musculus</name>
    <dbReference type="NCBI Taxonomy" id="1915356"/>
    <lineage>
        <taxon>Eukaryota</taxon>
        <taxon>Metamonada</taxon>
        <taxon>Parabasalia</taxon>
        <taxon>Tritrichomonadida</taxon>
        <taxon>Tritrichomonadidae</taxon>
        <taxon>Tritrichomonas</taxon>
    </lineage>
</organism>
<name>A0ABR2H8V6_9EUKA</name>
<sequence>MNKNPIQQLLTLPTEAQNRLEQDSSINQKLSFQCEGQSIIINDLSISIPDSERIAKQISDVDLQISEVNQSLDEALSVLSDLLQQPKTDSSAGGTILSSILLNTIKSINNISYNAIQKSRPYASIFDIMNIEQQIFTIMGDLSDRGILDESEEESQNRTEFIKSHTDKLLNYISSLNLPTDKK</sequence>
<comment type="caution">
    <text evidence="1">The sequence shown here is derived from an EMBL/GenBank/DDBJ whole genome shotgun (WGS) entry which is preliminary data.</text>
</comment>